<sequence>MTHHTQYLQYDDIEAKTNQQCITPDDLKTNGVIFLRRHPHEGVGSREKDMLYHKTTRGRRLSDALSRVHGPGYPDTTSTVLTLVSVSEGAAPTGQWEQPPS</sequence>
<accession>A0AAV3UGE0</accession>
<dbReference type="AlphaFoldDB" id="A0AAV3UGE0"/>
<evidence type="ECO:0000313" key="1">
    <source>
        <dbReference type="EMBL" id="GAA5048770.1"/>
    </source>
</evidence>
<dbReference type="Proteomes" id="UP001501729">
    <property type="component" value="Unassembled WGS sequence"/>
</dbReference>
<proteinExistence type="predicted"/>
<gene>
    <name evidence="1" type="ORF">GCM10025751_20940</name>
</gene>
<keyword evidence="2" id="KW-1185">Reference proteome</keyword>
<protein>
    <submittedName>
        <fullName evidence="1">Uncharacterized protein</fullName>
    </submittedName>
</protein>
<comment type="caution">
    <text evidence="1">The sequence shown here is derived from an EMBL/GenBank/DDBJ whole genome shotgun (WGS) entry which is preliminary data.</text>
</comment>
<organism evidence="1 2">
    <name type="scientific">Haladaptatus pallidirubidus</name>
    <dbReference type="NCBI Taxonomy" id="1008152"/>
    <lineage>
        <taxon>Archaea</taxon>
        <taxon>Methanobacteriati</taxon>
        <taxon>Methanobacteriota</taxon>
        <taxon>Stenosarchaea group</taxon>
        <taxon>Halobacteria</taxon>
        <taxon>Halobacteriales</taxon>
        <taxon>Haladaptataceae</taxon>
        <taxon>Haladaptatus</taxon>
    </lineage>
</organism>
<reference evidence="1 2" key="1">
    <citation type="journal article" date="2019" name="Int. J. Syst. Evol. Microbiol.">
        <title>The Global Catalogue of Microorganisms (GCM) 10K type strain sequencing project: providing services to taxonomists for standard genome sequencing and annotation.</title>
        <authorList>
            <consortium name="The Broad Institute Genomics Platform"/>
            <consortium name="The Broad Institute Genome Sequencing Center for Infectious Disease"/>
            <person name="Wu L."/>
            <person name="Ma J."/>
        </authorList>
    </citation>
    <scope>NUCLEOTIDE SEQUENCE [LARGE SCALE GENOMIC DNA]</scope>
    <source>
        <strain evidence="1 2">JCM 17504</strain>
    </source>
</reference>
<dbReference type="EMBL" id="BAABKX010000002">
    <property type="protein sequence ID" value="GAA5048770.1"/>
    <property type="molecule type" value="Genomic_DNA"/>
</dbReference>
<evidence type="ECO:0000313" key="2">
    <source>
        <dbReference type="Proteomes" id="UP001501729"/>
    </source>
</evidence>
<name>A0AAV3UGE0_9EURY</name>